<evidence type="ECO:0000313" key="3">
    <source>
        <dbReference type="Proteomes" id="UP001412067"/>
    </source>
</evidence>
<keyword evidence="3" id="KW-1185">Reference proteome</keyword>
<dbReference type="EMBL" id="JBBWWR010000012">
    <property type="protein sequence ID" value="KAK8959247.1"/>
    <property type="molecule type" value="Genomic_DNA"/>
</dbReference>
<sequence length="119" mass="13751">MGRRAPEFRRPARRRLSNWIWWILGLFMAGGLVLFVLHHHHQDHSVLQVKTWGLCPRATSENTGRPLTRYGKILNTRRQGGSRDPYGLRRIPASDPGEITFVVGEICLTEVENSYPFNR</sequence>
<reference evidence="2 3" key="1">
    <citation type="journal article" date="2022" name="Nat. Plants">
        <title>Genomes of leafy and leafless Platanthera orchids illuminate the evolution of mycoheterotrophy.</title>
        <authorList>
            <person name="Li M.H."/>
            <person name="Liu K.W."/>
            <person name="Li Z."/>
            <person name="Lu H.C."/>
            <person name="Ye Q.L."/>
            <person name="Zhang D."/>
            <person name="Wang J.Y."/>
            <person name="Li Y.F."/>
            <person name="Zhong Z.M."/>
            <person name="Liu X."/>
            <person name="Yu X."/>
            <person name="Liu D.K."/>
            <person name="Tu X.D."/>
            <person name="Liu B."/>
            <person name="Hao Y."/>
            <person name="Liao X.Y."/>
            <person name="Jiang Y.T."/>
            <person name="Sun W.H."/>
            <person name="Chen J."/>
            <person name="Chen Y.Q."/>
            <person name="Ai Y."/>
            <person name="Zhai J.W."/>
            <person name="Wu S.S."/>
            <person name="Zhou Z."/>
            <person name="Hsiao Y.Y."/>
            <person name="Wu W.L."/>
            <person name="Chen Y.Y."/>
            <person name="Lin Y.F."/>
            <person name="Hsu J.L."/>
            <person name="Li C.Y."/>
            <person name="Wang Z.W."/>
            <person name="Zhao X."/>
            <person name="Zhong W.Y."/>
            <person name="Ma X.K."/>
            <person name="Ma L."/>
            <person name="Huang J."/>
            <person name="Chen G.Z."/>
            <person name="Huang M.Z."/>
            <person name="Huang L."/>
            <person name="Peng D.H."/>
            <person name="Luo Y.B."/>
            <person name="Zou S.Q."/>
            <person name="Chen S.P."/>
            <person name="Lan S."/>
            <person name="Tsai W.C."/>
            <person name="Van de Peer Y."/>
            <person name="Liu Z.J."/>
        </authorList>
    </citation>
    <scope>NUCLEOTIDE SEQUENCE [LARGE SCALE GENOMIC DNA]</scope>
    <source>
        <strain evidence="2">Lor288</strain>
    </source>
</reference>
<gene>
    <name evidence="2" type="primary">GAUT11</name>
    <name evidence="2" type="ORF">KSP40_PGU022117</name>
</gene>
<keyword evidence="1" id="KW-1133">Transmembrane helix</keyword>
<proteinExistence type="predicted"/>
<name>A0ABR2M521_9ASPA</name>
<evidence type="ECO:0000256" key="1">
    <source>
        <dbReference type="SAM" id="Phobius"/>
    </source>
</evidence>
<comment type="caution">
    <text evidence="2">The sequence shown here is derived from an EMBL/GenBank/DDBJ whole genome shotgun (WGS) entry which is preliminary data.</text>
</comment>
<keyword evidence="1" id="KW-0472">Membrane</keyword>
<evidence type="ECO:0000313" key="2">
    <source>
        <dbReference type="EMBL" id="KAK8959247.1"/>
    </source>
</evidence>
<keyword evidence="1" id="KW-0812">Transmembrane</keyword>
<dbReference type="Proteomes" id="UP001412067">
    <property type="component" value="Unassembled WGS sequence"/>
</dbReference>
<protein>
    <submittedName>
        <fullName evidence="2">Galacturonosyltransferase 11</fullName>
    </submittedName>
</protein>
<feature type="transmembrane region" description="Helical" evidence="1">
    <location>
        <begin position="20"/>
        <end position="38"/>
    </location>
</feature>
<organism evidence="2 3">
    <name type="scientific">Platanthera guangdongensis</name>
    <dbReference type="NCBI Taxonomy" id="2320717"/>
    <lineage>
        <taxon>Eukaryota</taxon>
        <taxon>Viridiplantae</taxon>
        <taxon>Streptophyta</taxon>
        <taxon>Embryophyta</taxon>
        <taxon>Tracheophyta</taxon>
        <taxon>Spermatophyta</taxon>
        <taxon>Magnoliopsida</taxon>
        <taxon>Liliopsida</taxon>
        <taxon>Asparagales</taxon>
        <taxon>Orchidaceae</taxon>
        <taxon>Orchidoideae</taxon>
        <taxon>Orchideae</taxon>
        <taxon>Orchidinae</taxon>
        <taxon>Platanthera</taxon>
    </lineage>
</organism>
<accession>A0ABR2M521</accession>